<evidence type="ECO:0000256" key="6">
    <source>
        <dbReference type="ARBA" id="ARBA00066388"/>
    </source>
</evidence>
<dbReference type="InterPro" id="IPR050093">
    <property type="entry name" value="ABC_SmlMolc_Importer"/>
</dbReference>
<dbReference type="EMBL" id="NHOC01000002">
    <property type="protein sequence ID" value="OUM21537.1"/>
    <property type="molecule type" value="Genomic_DNA"/>
</dbReference>
<evidence type="ECO:0000256" key="2">
    <source>
        <dbReference type="ARBA" id="ARBA00022741"/>
    </source>
</evidence>
<dbReference type="Pfam" id="PF00005">
    <property type="entry name" value="ABC_tran"/>
    <property type="match status" value="1"/>
</dbReference>
<dbReference type="SMART" id="SM00382">
    <property type="entry name" value="AAA"/>
    <property type="match status" value="1"/>
</dbReference>
<comment type="caution">
    <text evidence="8">The sequence shown here is derived from an EMBL/GenBank/DDBJ whole genome shotgun (WGS) entry which is preliminary data.</text>
</comment>
<organism evidence="8 9">
    <name type="scientific">Butyricicoccus porcorum</name>
    <dbReference type="NCBI Taxonomy" id="1945634"/>
    <lineage>
        <taxon>Bacteria</taxon>
        <taxon>Bacillati</taxon>
        <taxon>Bacillota</taxon>
        <taxon>Clostridia</taxon>
        <taxon>Eubacteriales</taxon>
        <taxon>Butyricicoccaceae</taxon>
        <taxon>Butyricicoccus</taxon>
    </lineage>
</organism>
<gene>
    <name evidence="8" type="ORF">CBW42_02955</name>
</gene>
<dbReference type="FunFam" id="3.40.50.300:FF:000425">
    <property type="entry name" value="Probable ABC transporter, ATP-binding subunit"/>
    <property type="match status" value="1"/>
</dbReference>
<dbReference type="PROSITE" id="PS50893">
    <property type="entry name" value="ABC_TRANSPORTER_2"/>
    <property type="match status" value="1"/>
</dbReference>
<dbReference type="InterPro" id="IPR013611">
    <property type="entry name" value="Transp-assoc_OB_typ2"/>
</dbReference>
<name>A0A252F6Y3_9FIRM</name>
<evidence type="ECO:0000256" key="1">
    <source>
        <dbReference type="ARBA" id="ARBA00022448"/>
    </source>
</evidence>
<dbReference type="PANTHER" id="PTHR42781:SF4">
    <property type="entry name" value="SPERMIDINE_PUTRESCINE IMPORT ATP-BINDING PROTEIN POTA"/>
    <property type="match status" value="1"/>
</dbReference>
<dbReference type="Gene3D" id="3.40.50.300">
    <property type="entry name" value="P-loop containing nucleotide triphosphate hydrolases"/>
    <property type="match status" value="1"/>
</dbReference>
<dbReference type="InterPro" id="IPR005666">
    <property type="entry name" value="Sulph_transpt1"/>
</dbReference>
<dbReference type="OrthoDB" id="9802264at2"/>
<reference evidence="8 9" key="1">
    <citation type="submission" date="2017-05" db="EMBL/GenBank/DDBJ databases">
        <title>Butyricicoccus porcorum sp. nov. a butyrate-producing bacterium from the swine intestinal tract.</title>
        <authorList>
            <person name="Trachsel J."/>
            <person name="Humphrey S."/>
            <person name="Allen H.K."/>
        </authorList>
    </citation>
    <scope>NUCLEOTIDE SEQUENCE [LARGE SCALE GENOMIC DNA]</scope>
    <source>
        <strain evidence="8">BB10</strain>
    </source>
</reference>
<keyword evidence="2" id="KW-0547">Nucleotide-binding</keyword>
<keyword evidence="5" id="KW-0764">Sulfate transport</keyword>
<dbReference type="AlphaFoldDB" id="A0A252F6Y3"/>
<keyword evidence="3 8" id="KW-0067">ATP-binding</keyword>
<dbReference type="GO" id="GO:0015419">
    <property type="term" value="F:ABC-type sulfate transporter activity"/>
    <property type="evidence" value="ECO:0007669"/>
    <property type="project" value="InterPro"/>
</dbReference>
<proteinExistence type="predicted"/>
<evidence type="ECO:0000259" key="7">
    <source>
        <dbReference type="PROSITE" id="PS50893"/>
    </source>
</evidence>
<keyword evidence="1" id="KW-0813">Transport</keyword>
<evidence type="ECO:0000256" key="4">
    <source>
        <dbReference type="ARBA" id="ARBA00022967"/>
    </source>
</evidence>
<dbReference type="RefSeq" id="WP_087017578.1">
    <property type="nucleotide sequence ID" value="NZ_CP178353.1"/>
</dbReference>
<dbReference type="GO" id="GO:0043190">
    <property type="term" value="C:ATP-binding cassette (ABC) transporter complex"/>
    <property type="evidence" value="ECO:0007669"/>
    <property type="project" value="InterPro"/>
</dbReference>
<dbReference type="GO" id="GO:0016887">
    <property type="term" value="F:ATP hydrolysis activity"/>
    <property type="evidence" value="ECO:0007669"/>
    <property type="project" value="InterPro"/>
</dbReference>
<dbReference type="SUPFAM" id="SSF52540">
    <property type="entry name" value="P-loop containing nucleoside triphosphate hydrolases"/>
    <property type="match status" value="1"/>
</dbReference>
<evidence type="ECO:0000256" key="3">
    <source>
        <dbReference type="ARBA" id="ARBA00022840"/>
    </source>
</evidence>
<dbReference type="EC" id="7.6.2.9" evidence="6"/>
<dbReference type="PROSITE" id="PS00211">
    <property type="entry name" value="ABC_TRANSPORTER_1"/>
    <property type="match status" value="1"/>
</dbReference>
<dbReference type="InterPro" id="IPR027417">
    <property type="entry name" value="P-loop_NTPase"/>
</dbReference>
<dbReference type="InterPro" id="IPR003439">
    <property type="entry name" value="ABC_transporter-like_ATP-bd"/>
</dbReference>
<keyword evidence="9" id="KW-1185">Reference proteome</keyword>
<accession>A0A252F6Y3</accession>
<dbReference type="InterPro" id="IPR003593">
    <property type="entry name" value="AAA+_ATPase"/>
</dbReference>
<dbReference type="PANTHER" id="PTHR42781">
    <property type="entry name" value="SPERMIDINE/PUTRESCINE IMPORT ATP-BINDING PROTEIN POTA"/>
    <property type="match status" value="1"/>
</dbReference>
<dbReference type="GO" id="GO:0005524">
    <property type="term" value="F:ATP binding"/>
    <property type="evidence" value="ECO:0007669"/>
    <property type="project" value="UniProtKB-KW"/>
</dbReference>
<dbReference type="NCBIfam" id="TIGR00968">
    <property type="entry name" value="3a0106s01"/>
    <property type="match status" value="1"/>
</dbReference>
<evidence type="ECO:0000256" key="5">
    <source>
        <dbReference type="ARBA" id="ARBA00023032"/>
    </source>
</evidence>
<dbReference type="SUPFAM" id="SSF50331">
    <property type="entry name" value="MOP-like"/>
    <property type="match status" value="1"/>
</dbReference>
<dbReference type="GO" id="GO:0015418">
    <property type="term" value="F:ABC-type quaternary ammonium compound transporting activity"/>
    <property type="evidence" value="ECO:0007669"/>
    <property type="project" value="UniProtKB-EC"/>
</dbReference>
<dbReference type="InterPro" id="IPR017871">
    <property type="entry name" value="ABC_transporter-like_CS"/>
</dbReference>
<dbReference type="Pfam" id="PF08402">
    <property type="entry name" value="TOBE_2"/>
    <property type="match status" value="1"/>
</dbReference>
<protein>
    <recommendedName>
        <fullName evidence="6">ABC-type quaternary amine transporter</fullName>
        <ecNumber evidence="6">7.6.2.9</ecNumber>
    </recommendedName>
</protein>
<keyword evidence="4" id="KW-1278">Translocase</keyword>
<evidence type="ECO:0000313" key="9">
    <source>
        <dbReference type="Proteomes" id="UP000194903"/>
    </source>
</evidence>
<evidence type="ECO:0000313" key="8">
    <source>
        <dbReference type="EMBL" id="OUM21537.1"/>
    </source>
</evidence>
<feature type="domain" description="ABC transporter" evidence="7">
    <location>
        <begin position="7"/>
        <end position="237"/>
    </location>
</feature>
<dbReference type="Proteomes" id="UP000194903">
    <property type="component" value="Unassembled WGS sequence"/>
</dbReference>
<dbReference type="InterPro" id="IPR008995">
    <property type="entry name" value="Mo/tungstate-bd_C_term_dom"/>
</dbReference>
<sequence>MEKNYYVELKGVNKSFGSFQASKDISFGIEKGKLIGLLGPSGSGKTTILRMLAGLETADSGDIIIDGKVVNDVPASKRGIGFVFQNYALFRYLTVYENIAFGLKVQKWPKDKIRARVEEMLRLIGLEDTAKRYPNQLSGGQRQRIAFARALAPQPQLLLLDEPFAAVDAKVRQELRSWLREMISAVGVTSIFVTHDQDEAIEVADEIIITNQGHIEQIGTPKDIYRQPDTPFVAQFIGQSSIVEDFRRFAGFAHAGSNATRAAVRPEYISVSKQGEPLRFPVNTETGVVERTAFRGSEIELTIRVKDTLLTAKRLLDDTPVSVGETVRVFIYRLYAFDNEKAYVIENEALTSPDSVVI</sequence>